<evidence type="ECO:0000256" key="3">
    <source>
        <dbReference type="ARBA" id="ARBA00022519"/>
    </source>
</evidence>
<gene>
    <name evidence="8 10" type="primary">btuD</name>
    <name evidence="10" type="ORF">VTH8203_03159</name>
</gene>
<evidence type="ECO:0000313" key="11">
    <source>
        <dbReference type="Proteomes" id="UP000219336"/>
    </source>
</evidence>
<keyword evidence="1 8" id="KW-0813">Transport</keyword>
<keyword evidence="2 8" id="KW-1003">Cell membrane</keyword>
<comment type="catalytic activity">
    <reaction evidence="8">
        <text>an R-cob(III)alamin(out) + ATP + H2O = an R-cob(III)alamin(in) + ADP + phosphate + H(+)</text>
        <dbReference type="Rhea" id="RHEA:17873"/>
        <dbReference type="ChEBI" id="CHEBI:15377"/>
        <dbReference type="ChEBI" id="CHEBI:15378"/>
        <dbReference type="ChEBI" id="CHEBI:30616"/>
        <dbReference type="ChEBI" id="CHEBI:43474"/>
        <dbReference type="ChEBI" id="CHEBI:140785"/>
        <dbReference type="ChEBI" id="CHEBI:456216"/>
        <dbReference type="EC" id="7.6.2.8"/>
    </reaction>
</comment>
<dbReference type="Gene3D" id="3.40.50.300">
    <property type="entry name" value="P-loop containing nucleotide triphosphate hydrolases"/>
    <property type="match status" value="1"/>
</dbReference>
<dbReference type="InterPro" id="IPR027417">
    <property type="entry name" value="P-loop_NTPase"/>
</dbReference>
<dbReference type="SMART" id="SM00382">
    <property type="entry name" value="AAA"/>
    <property type="match status" value="1"/>
</dbReference>
<proteinExistence type="inferred from homology"/>
<evidence type="ECO:0000256" key="2">
    <source>
        <dbReference type="ARBA" id="ARBA00022475"/>
    </source>
</evidence>
<keyword evidence="7 8" id="KW-0472">Membrane</keyword>
<dbReference type="EMBL" id="OANU01000063">
    <property type="protein sequence ID" value="SNX49511.1"/>
    <property type="molecule type" value="Genomic_DNA"/>
</dbReference>
<keyword evidence="6 8" id="KW-1278">Translocase</keyword>
<organism evidence="10 11">
    <name type="scientific">Vibrio thalassae</name>
    <dbReference type="NCBI Taxonomy" id="1243014"/>
    <lineage>
        <taxon>Bacteria</taxon>
        <taxon>Pseudomonadati</taxon>
        <taxon>Pseudomonadota</taxon>
        <taxon>Gammaproteobacteria</taxon>
        <taxon>Vibrionales</taxon>
        <taxon>Vibrionaceae</taxon>
        <taxon>Vibrio</taxon>
    </lineage>
</organism>
<name>A0A240ELZ2_9VIBR</name>
<dbReference type="HAMAP" id="MF_01005">
    <property type="entry name" value="BtuD"/>
    <property type="match status" value="1"/>
</dbReference>
<dbReference type="PROSITE" id="PS50893">
    <property type="entry name" value="ABC_TRANSPORTER_2"/>
    <property type="match status" value="1"/>
</dbReference>
<dbReference type="PANTHER" id="PTHR42734">
    <property type="entry name" value="METAL TRANSPORT SYSTEM ATP-BINDING PROTEIN TM_0124-RELATED"/>
    <property type="match status" value="1"/>
</dbReference>
<dbReference type="AlphaFoldDB" id="A0A240ELZ2"/>
<evidence type="ECO:0000256" key="6">
    <source>
        <dbReference type="ARBA" id="ARBA00022967"/>
    </source>
</evidence>
<dbReference type="FunFam" id="3.40.50.300:FF:000462">
    <property type="entry name" value="Vitamin B12 import ATP-binding protein BtuD"/>
    <property type="match status" value="1"/>
</dbReference>
<accession>A0A240ELZ2</accession>
<keyword evidence="3" id="KW-0997">Cell inner membrane</keyword>
<evidence type="ECO:0000256" key="1">
    <source>
        <dbReference type="ARBA" id="ARBA00022448"/>
    </source>
</evidence>
<dbReference type="NCBIfam" id="NF002981">
    <property type="entry name" value="PRK03695.1"/>
    <property type="match status" value="1"/>
</dbReference>
<evidence type="ECO:0000256" key="4">
    <source>
        <dbReference type="ARBA" id="ARBA00022741"/>
    </source>
</evidence>
<comment type="function">
    <text evidence="8">Part of the ABC transporter complex BtuCDF involved in vitamin B12 import. Responsible for energy coupling to the transport system.</text>
</comment>
<comment type="subcellular location">
    <subcellularLocation>
        <location evidence="8">Cell membrane</location>
        <topology evidence="8">Peripheral membrane protein</topology>
    </subcellularLocation>
</comment>
<dbReference type="EC" id="7.6.2.8" evidence="8"/>
<comment type="subunit">
    <text evidence="8">The complex is composed of two ATP-binding proteins (BtuD), two transmembrane proteins (BtuC) and a solute-binding protein (BtuF).</text>
</comment>
<evidence type="ECO:0000259" key="9">
    <source>
        <dbReference type="PROSITE" id="PS50893"/>
    </source>
</evidence>
<dbReference type="Pfam" id="PF00005">
    <property type="entry name" value="ABC_tran"/>
    <property type="match status" value="1"/>
</dbReference>
<feature type="domain" description="ABC transporter" evidence="9">
    <location>
        <begin position="2"/>
        <end position="236"/>
    </location>
</feature>
<dbReference type="GO" id="GO:0005524">
    <property type="term" value="F:ATP binding"/>
    <property type="evidence" value="ECO:0007669"/>
    <property type="project" value="UniProtKB-KW"/>
</dbReference>
<dbReference type="OrthoDB" id="5292475at2"/>
<dbReference type="InterPro" id="IPR023693">
    <property type="entry name" value="ABC_transptr_BtuD"/>
</dbReference>
<dbReference type="PANTHER" id="PTHR42734:SF18">
    <property type="entry name" value="VITAMIN B12 IMPORT ATP-BINDING PROTEIN BTUD"/>
    <property type="match status" value="1"/>
</dbReference>
<keyword evidence="11" id="KW-1185">Reference proteome</keyword>
<dbReference type="SUPFAM" id="SSF52540">
    <property type="entry name" value="P-loop containing nucleoside triphosphate hydrolases"/>
    <property type="match status" value="1"/>
</dbReference>
<dbReference type="InterPro" id="IPR003593">
    <property type="entry name" value="AAA+_ATPase"/>
</dbReference>
<keyword evidence="5 8" id="KW-0067">ATP-binding</keyword>
<dbReference type="RefSeq" id="WP_096994559.1">
    <property type="nucleotide sequence ID" value="NZ_JBHSII010000001.1"/>
</dbReference>
<evidence type="ECO:0000256" key="8">
    <source>
        <dbReference type="HAMAP-Rule" id="MF_01005"/>
    </source>
</evidence>
<sequence length="252" mass="27341">MIQVHNLAIGTRLLPLTITIPKGQLTHVIGPNGSGKSTLLAALAGVIDYQGDIVIEGTSLSTLSLPDIALTRAYLSQSARPAFNMPVYQFLSLSIPASCKDDSVEVNSAILSIVELLNLDTMLSRTVHHLSGGEWQRVRLAACCIQVWKPINPLAQYLILDEPAAPLDIGQEKYLHRLIELVTSQGTTVIVANHDLNVTLTRADNVVLLNNGVLEAVGSSQDVLTVENINSVYKTTVQKLDHNGRAYLIFED</sequence>
<evidence type="ECO:0000256" key="7">
    <source>
        <dbReference type="ARBA" id="ARBA00023136"/>
    </source>
</evidence>
<dbReference type="GO" id="GO:0016887">
    <property type="term" value="F:ATP hydrolysis activity"/>
    <property type="evidence" value="ECO:0007669"/>
    <property type="project" value="InterPro"/>
</dbReference>
<reference evidence="11" key="1">
    <citation type="submission" date="2016-06" db="EMBL/GenBank/DDBJ databases">
        <authorList>
            <person name="Rodrigo-Torres L."/>
            <person name="Arahal R.D."/>
            <person name="Lucena T."/>
        </authorList>
    </citation>
    <scope>NUCLEOTIDE SEQUENCE [LARGE SCALE GENOMIC DNA]</scope>
    <source>
        <strain evidence="11">CECT8203</strain>
    </source>
</reference>
<feature type="binding site" evidence="8">
    <location>
        <begin position="30"/>
        <end position="37"/>
    </location>
    <ligand>
        <name>ATP</name>
        <dbReference type="ChEBI" id="CHEBI:30616"/>
    </ligand>
</feature>
<keyword evidence="4 8" id="KW-0547">Nucleotide-binding</keyword>
<dbReference type="InterPro" id="IPR003439">
    <property type="entry name" value="ABC_transporter-like_ATP-bd"/>
</dbReference>
<protein>
    <recommendedName>
        <fullName evidence="8">Vitamin B12 import ATP-binding protein BtuD</fullName>
        <ecNumber evidence="8">7.6.2.8</ecNumber>
    </recommendedName>
    <alternativeName>
        <fullName evidence="8">Vitamin B12-transporting ATPase</fullName>
    </alternativeName>
</protein>
<keyword evidence="10" id="KW-0378">Hydrolase</keyword>
<dbReference type="GO" id="GO:0015420">
    <property type="term" value="F:ABC-type vitamin B12 transporter activity"/>
    <property type="evidence" value="ECO:0007669"/>
    <property type="project" value="UniProtKB-UniRule"/>
</dbReference>
<dbReference type="GO" id="GO:0005886">
    <property type="term" value="C:plasma membrane"/>
    <property type="evidence" value="ECO:0007669"/>
    <property type="project" value="UniProtKB-SubCell"/>
</dbReference>
<dbReference type="InterPro" id="IPR050153">
    <property type="entry name" value="Metal_Ion_Import_ABC"/>
</dbReference>
<dbReference type="Proteomes" id="UP000219336">
    <property type="component" value="Unassembled WGS sequence"/>
</dbReference>
<evidence type="ECO:0000313" key="10">
    <source>
        <dbReference type="EMBL" id="SNX49511.1"/>
    </source>
</evidence>
<comment type="similarity">
    <text evidence="8">Belongs to the ABC transporter superfamily. Vitamin B12 importer (TC 3.A.1.13.1) family.</text>
</comment>
<evidence type="ECO:0000256" key="5">
    <source>
        <dbReference type="ARBA" id="ARBA00022840"/>
    </source>
</evidence>